<accession>A0AA41WBG6</accession>
<name>A0AA41WBG6_9GAMM</name>
<dbReference type="InterPro" id="IPR027417">
    <property type="entry name" value="P-loop_NTPase"/>
</dbReference>
<dbReference type="EMBL" id="JAMQGP010000011">
    <property type="protein sequence ID" value="MCM2681463.1"/>
    <property type="molecule type" value="Genomic_DNA"/>
</dbReference>
<gene>
    <name evidence="1" type="ORF">NAF29_17595</name>
</gene>
<evidence type="ECO:0000313" key="2">
    <source>
        <dbReference type="Proteomes" id="UP001165393"/>
    </source>
</evidence>
<dbReference type="RefSeq" id="WP_251262943.1">
    <property type="nucleotide sequence ID" value="NZ_JAMQGP010000011.1"/>
</dbReference>
<protein>
    <submittedName>
        <fullName evidence="1">HprK-related kinase A</fullName>
    </submittedName>
</protein>
<dbReference type="Proteomes" id="UP001165393">
    <property type="component" value="Unassembled WGS sequence"/>
</dbReference>
<dbReference type="Gene3D" id="3.40.50.300">
    <property type="entry name" value="P-loop containing nucleotide triphosphate hydrolases"/>
    <property type="match status" value="1"/>
</dbReference>
<dbReference type="SUPFAM" id="SSF53795">
    <property type="entry name" value="PEP carboxykinase-like"/>
    <property type="match status" value="1"/>
</dbReference>
<reference evidence="1 2" key="1">
    <citation type="journal article" date="2013" name="Antonie Van Leeuwenhoek">
        <title>Echinimonas agarilytica gen. nov., sp. nov., a new gammaproteobacterium isolated from the sea urchin Strongylocentrotus intermedius.</title>
        <authorList>
            <person name="Nedashkovskaya O.I."/>
            <person name="Stenkova A.M."/>
            <person name="Zhukova N.V."/>
            <person name="Van Trappen S."/>
            <person name="Lee J.S."/>
            <person name="Kim S.B."/>
        </authorList>
    </citation>
    <scope>NUCLEOTIDE SEQUENCE [LARGE SCALE GENOMIC DNA]</scope>
    <source>
        <strain evidence="1 2">KMM 6351</strain>
    </source>
</reference>
<sequence length="295" mass="33020">MSRKHYLFKSGPFIFNIETPIKGVQRYLENHYHNQFVSPSDDVFIDYDVAVEHGPLYRRLFAPQAVFLFNKRSPFKPLPLDQAHAMLEWGMNWVISSTANQYLIIHAATLEKDGKAIIISAPPGSGKSTLCAYLASNGWRLLSDELALVDPKTLKVYGLARPMNMKNKSIELMRKYYAPDQFSAVATDTHKGTVCLLKAPQESAELCNIPAEPKLLVFVSYQANEACYSEMISPAKALTEIIGNTFNFGLLGTEGFETAKRLVDKTDAVYIEYSSFESCEEAISQALLTQRLACP</sequence>
<comment type="caution">
    <text evidence="1">The sequence shown here is derived from an EMBL/GenBank/DDBJ whole genome shotgun (WGS) entry which is preliminary data.</text>
</comment>
<dbReference type="InterPro" id="IPR027600">
    <property type="entry name" value="HprK-rel_A"/>
</dbReference>
<keyword evidence="2" id="KW-1185">Reference proteome</keyword>
<dbReference type="NCBIfam" id="TIGR04352">
    <property type="entry name" value="HprK_rel_A"/>
    <property type="match status" value="1"/>
</dbReference>
<keyword evidence="1" id="KW-0808">Transferase</keyword>
<organism evidence="1 2">
    <name type="scientific">Echinimonas agarilytica</name>
    <dbReference type="NCBI Taxonomy" id="1215918"/>
    <lineage>
        <taxon>Bacteria</taxon>
        <taxon>Pseudomonadati</taxon>
        <taxon>Pseudomonadota</taxon>
        <taxon>Gammaproteobacteria</taxon>
        <taxon>Alteromonadales</taxon>
        <taxon>Echinimonadaceae</taxon>
        <taxon>Echinimonas</taxon>
    </lineage>
</organism>
<dbReference type="AlphaFoldDB" id="A0AA41WBG6"/>
<dbReference type="GO" id="GO:0016301">
    <property type="term" value="F:kinase activity"/>
    <property type="evidence" value="ECO:0007669"/>
    <property type="project" value="UniProtKB-KW"/>
</dbReference>
<evidence type="ECO:0000313" key="1">
    <source>
        <dbReference type="EMBL" id="MCM2681463.1"/>
    </source>
</evidence>
<proteinExistence type="predicted"/>
<keyword evidence="1" id="KW-0418">Kinase</keyword>